<dbReference type="PANTHER" id="PTHR46573">
    <property type="entry name" value="WD REPEAT, SAM AND U-BOX DOMAIN-CONTAINING PROTEIN 1"/>
    <property type="match status" value="1"/>
</dbReference>
<evidence type="ECO:0000313" key="4">
    <source>
        <dbReference type="EMBL" id="KAL3769454.1"/>
    </source>
</evidence>
<dbReference type="Proteomes" id="UP001530293">
    <property type="component" value="Unassembled WGS sequence"/>
</dbReference>
<feature type="compositionally biased region" description="Low complexity" evidence="2">
    <location>
        <begin position="285"/>
        <end position="296"/>
    </location>
</feature>
<feature type="compositionally biased region" description="Basic and acidic residues" evidence="2">
    <location>
        <begin position="260"/>
        <end position="282"/>
    </location>
</feature>
<dbReference type="SMART" id="SM00504">
    <property type="entry name" value="Ubox"/>
    <property type="match status" value="1"/>
</dbReference>
<feature type="region of interest" description="Disordered" evidence="2">
    <location>
        <begin position="168"/>
        <end position="187"/>
    </location>
</feature>
<dbReference type="AlphaFoldDB" id="A0ABD3N1E7"/>
<organism evidence="4 5">
    <name type="scientific">Discostella pseudostelligera</name>
    <dbReference type="NCBI Taxonomy" id="259834"/>
    <lineage>
        <taxon>Eukaryota</taxon>
        <taxon>Sar</taxon>
        <taxon>Stramenopiles</taxon>
        <taxon>Ochrophyta</taxon>
        <taxon>Bacillariophyta</taxon>
        <taxon>Coscinodiscophyceae</taxon>
        <taxon>Thalassiosirophycidae</taxon>
        <taxon>Stephanodiscales</taxon>
        <taxon>Stephanodiscaceae</taxon>
        <taxon>Discostella</taxon>
    </lineage>
</organism>
<dbReference type="Pfam" id="PF04564">
    <property type="entry name" value="U-box"/>
    <property type="match status" value="1"/>
</dbReference>
<reference evidence="4 5" key="1">
    <citation type="submission" date="2024-10" db="EMBL/GenBank/DDBJ databases">
        <title>Updated reference genomes for cyclostephanoid diatoms.</title>
        <authorList>
            <person name="Roberts W.R."/>
            <person name="Alverson A.J."/>
        </authorList>
    </citation>
    <scope>NUCLEOTIDE SEQUENCE [LARGE SCALE GENOMIC DNA]</scope>
    <source>
        <strain evidence="4 5">AJA232-27</strain>
    </source>
</reference>
<dbReference type="CDD" id="cd16655">
    <property type="entry name" value="RING-Ubox_WDSUB1-like"/>
    <property type="match status" value="1"/>
</dbReference>
<comment type="caution">
    <text evidence="4">The sequence shown here is derived from an EMBL/GenBank/DDBJ whole genome shotgun (WGS) entry which is preliminary data.</text>
</comment>
<dbReference type="PROSITE" id="PS50088">
    <property type="entry name" value="ANK_REPEAT"/>
    <property type="match status" value="1"/>
</dbReference>
<dbReference type="SUPFAM" id="SSF57850">
    <property type="entry name" value="RING/U-box"/>
    <property type="match status" value="1"/>
</dbReference>
<dbReference type="InterPro" id="IPR003613">
    <property type="entry name" value="Ubox_domain"/>
</dbReference>
<dbReference type="InterPro" id="IPR013083">
    <property type="entry name" value="Znf_RING/FYVE/PHD"/>
</dbReference>
<dbReference type="InterPro" id="IPR036770">
    <property type="entry name" value="Ankyrin_rpt-contain_sf"/>
</dbReference>
<dbReference type="EMBL" id="JALLBG020000055">
    <property type="protein sequence ID" value="KAL3769454.1"/>
    <property type="molecule type" value="Genomic_DNA"/>
</dbReference>
<feature type="domain" description="U-box" evidence="3">
    <location>
        <begin position="50"/>
        <end position="127"/>
    </location>
</feature>
<dbReference type="InterPro" id="IPR052085">
    <property type="entry name" value="WD-SAM-U-box"/>
</dbReference>
<keyword evidence="1" id="KW-0040">ANK repeat</keyword>
<proteinExistence type="predicted"/>
<evidence type="ECO:0000313" key="5">
    <source>
        <dbReference type="Proteomes" id="UP001530293"/>
    </source>
</evidence>
<keyword evidence="5" id="KW-1185">Reference proteome</keyword>
<dbReference type="PROSITE" id="PS51698">
    <property type="entry name" value="U_BOX"/>
    <property type="match status" value="1"/>
</dbReference>
<feature type="region of interest" description="Disordered" evidence="2">
    <location>
        <begin position="260"/>
        <end position="304"/>
    </location>
</feature>
<dbReference type="Gene3D" id="1.25.40.20">
    <property type="entry name" value="Ankyrin repeat-containing domain"/>
    <property type="match status" value="1"/>
</dbReference>
<dbReference type="PROSITE" id="PS50297">
    <property type="entry name" value="ANK_REP_REGION"/>
    <property type="match status" value="1"/>
</dbReference>
<dbReference type="SUPFAM" id="SSF48403">
    <property type="entry name" value="Ankyrin repeat"/>
    <property type="match status" value="1"/>
</dbReference>
<sequence length="359" mass="39702">MTTGIPLHAVEMPNNNEMLASASSSSPALLSFCPPFQSEQDYEAYLTSIAPPRELICPITQELLYDPVIASDGHTYERTSLVTWLSMGNARSPVTNSLLENTNPNMLVTNLVVGSMANLHREKLGNELMNICRGVLARRRTSNRRDGEQRNDDEGRGVVMRIEGLLEAGADPNGRGGGSDGGDSNTPLHLLIQSGNLRLASHLLNHDASVLLTNDAGLDCIATAQKVYLELQQQQHWHPSQSAEWNDFIHELRRREGVEKARREARDRARSQANDDHRERQRTLAANARSSSNNARQQHGLGRMDDGAGFFPSLPALQFQSSIPGPSPSVAEYENSEKERLNVILRSIGFIVLVYFLLC</sequence>
<feature type="repeat" description="ANK" evidence="1">
    <location>
        <begin position="183"/>
        <end position="215"/>
    </location>
</feature>
<evidence type="ECO:0000256" key="1">
    <source>
        <dbReference type="PROSITE-ProRule" id="PRU00023"/>
    </source>
</evidence>
<dbReference type="PANTHER" id="PTHR46573:SF1">
    <property type="entry name" value="WD REPEAT, SAM AND U-BOX DOMAIN-CONTAINING PROTEIN 1"/>
    <property type="match status" value="1"/>
</dbReference>
<dbReference type="Gene3D" id="3.30.40.10">
    <property type="entry name" value="Zinc/RING finger domain, C3HC4 (zinc finger)"/>
    <property type="match status" value="1"/>
</dbReference>
<dbReference type="InterPro" id="IPR002110">
    <property type="entry name" value="Ankyrin_rpt"/>
</dbReference>
<evidence type="ECO:0000259" key="3">
    <source>
        <dbReference type="PROSITE" id="PS51698"/>
    </source>
</evidence>
<protein>
    <recommendedName>
        <fullName evidence="3">U-box domain-containing protein</fullName>
    </recommendedName>
</protein>
<evidence type="ECO:0000256" key="2">
    <source>
        <dbReference type="SAM" id="MobiDB-lite"/>
    </source>
</evidence>
<gene>
    <name evidence="4" type="ORF">ACHAWU_008863</name>
</gene>
<name>A0ABD3N1E7_9STRA</name>
<accession>A0ABD3N1E7</accession>